<dbReference type="GO" id="GO:0000978">
    <property type="term" value="F:RNA polymerase II cis-regulatory region sequence-specific DNA binding"/>
    <property type="evidence" value="ECO:0007669"/>
    <property type="project" value="TreeGrafter"/>
</dbReference>
<feature type="region of interest" description="Disordered" evidence="7">
    <location>
        <begin position="1"/>
        <end position="58"/>
    </location>
</feature>
<dbReference type="GO" id="GO:0030154">
    <property type="term" value="P:cell differentiation"/>
    <property type="evidence" value="ECO:0007669"/>
    <property type="project" value="TreeGrafter"/>
</dbReference>
<evidence type="ECO:0000256" key="3">
    <source>
        <dbReference type="ARBA" id="ARBA00023155"/>
    </source>
</evidence>
<dbReference type="PANTHER" id="PTHR24324">
    <property type="entry name" value="HOMEOBOX PROTEIN HHEX"/>
    <property type="match status" value="1"/>
</dbReference>
<proteinExistence type="predicted"/>
<evidence type="ECO:0000256" key="6">
    <source>
        <dbReference type="RuleBase" id="RU000682"/>
    </source>
</evidence>
<feature type="compositionally biased region" description="Low complexity" evidence="7">
    <location>
        <begin position="552"/>
        <end position="588"/>
    </location>
</feature>
<dbReference type="Gene3D" id="1.10.10.60">
    <property type="entry name" value="Homeodomain-like"/>
    <property type="match status" value="1"/>
</dbReference>
<evidence type="ECO:0000256" key="5">
    <source>
        <dbReference type="PROSITE-ProRule" id="PRU00108"/>
    </source>
</evidence>
<dbReference type="AlphaFoldDB" id="A0A9N8VM85"/>
<feature type="compositionally biased region" description="Polar residues" evidence="7">
    <location>
        <begin position="183"/>
        <end position="193"/>
    </location>
</feature>
<reference evidence="9" key="1">
    <citation type="submission" date="2021-06" db="EMBL/GenBank/DDBJ databases">
        <authorList>
            <person name="Kallberg Y."/>
            <person name="Tangrot J."/>
            <person name="Rosling A."/>
        </authorList>
    </citation>
    <scope>NUCLEOTIDE SEQUENCE</scope>
    <source>
        <strain evidence="9">BR232B</strain>
    </source>
</reference>
<dbReference type="GO" id="GO:0005634">
    <property type="term" value="C:nucleus"/>
    <property type="evidence" value="ECO:0007669"/>
    <property type="project" value="UniProtKB-SubCell"/>
</dbReference>
<dbReference type="InterPro" id="IPR009057">
    <property type="entry name" value="Homeodomain-like_sf"/>
</dbReference>
<keyword evidence="10" id="KW-1185">Reference proteome</keyword>
<feature type="compositionally biased region" description="Polar residues" evidence="7">
    <location>
        <begin position="1"/>
        <end position="19"/>
    </location>
</feature>
<accession>A0A9N8VM85</accession>
<comment type="subcellular location">
    <subcellularLocation>
        <location evidence="1 5 6">Nucleus</location>
    </subcellularLocation>
</comment>
<feature type="region of interest" description="Disordered" evidence="7">
    <location>
        <begin position="289"/>
        <end position="347"/>
    </location>
</feature>
<evidence type="ECO:0000256" key="2">
    <source>
        <dbReference type="ARBA" id="ARBA00023125"/>
    </source>
</evidence>
<dbReference type="GO" id="GO:0006357">
    <property type="term" value="P:regulation of transcription by RNA polymerase II"/>
    <property type="evidence" value="ECO:0007669"/>
    <property type="project" value="TreeGrafter"/>
</dbReference>
<evidence type="ECO:0000256" key="1">
    <source>
        <dbReference type="ARBA" id="ARBA00004123"/>
    </source>
</evidence>
<feature type="compositionally biased region" description="Polar residues" evidence="7">
    <location>
        <begin position="33"/>
        <end position="55"/>
    </location>
</feature>
<dbReference type="Pfam" id="PF00046">
    <property type="entry name" value="Homeodomain"/>
    <property type="match status" value="1"/>
</dbReference>
<evidence type="ECO:0000256" key="7">
    <source>
        <dbReference type="SAM" id="MobiDB-lite"/>
    </source>
</evidence>
<dbReference type="OrthoDB" id="6159439at2759"/>
<evidence type="ECO:0000313" key="10">
    <source>
        <dbReference type="Proteomes" id="UP000789739"/>
    </source>
</evidence>
<comment type="caution">
    <text evidence="9">The sequence shown here is derived from an EMBL/GenBank/DDBJ whole genome shotgun (WGS) entry which is preliminary data.</text>
</comment>
<evidence type="ECO:0000256" key="4">
    <source>
        <dbReference type="ARBA" id="ARBA00023242"/>
    </source>
</evidence>
<feature type="region of interest" description="Disordered" evidence="7">
    <location>
        <begin position="175"/>
        <end position="202"/>
    </location>
</feature>
<keyword evidence="3 5" id="KW-0371">Homeobox</keyword>
<dbReference type="CDD" id="cd00086">
    <property type="entry name" value="homeodomain"/>
    <property type="match status" value="1"/>
</dbReference>
<feature type="domain" description="Homeobox" evidence="8">
    <location>
        <begin position="413"/>
        <end position="473"/>
    </location>
</feature>
<gene>
    <name evidence="9" type="ORF">PBRASI_LOCUS404</name>
</gene>
<dbReference type="InterPro" id="IPR051000">
    <property type="entry name" value="Homeobox_DNA-bind_prot"/>
</dbReference>
<keyword evidence="4 5" id="KW-0539">Nucleus</keyword>
<dbReference type="PROSITE" id="PS50071">
    <property type="entry name" value="HOMEOBOX_2"/>
    <property type="match status" value="1"/>
</dbReference>
<dbReference type="SUPFAM" id="SSF46689">
    <property type="entry name" value="Homeodomain-like"/>
    <property type="match status" value="1"/>
</dbReference>
<feature type="compositionally biased region" description="Basic and acidic residues" evidence="7">
    <location>
        <begin position="332"/>
        <end position="347"/>
    </location>
</feature>
<dbReference type="SMART" id="SM00389">
    <property type="entry name" value="HOX"/>
    <property type="match status" value="1"/>
</dbReference>
<feature type="DNA-binding region" description="Homeobox" evidence="5">
    <location>
        <begin position="415"/>
        <end position="474"/>
    </location>
</feature>
<protein>
    <submittedName>
        <fullName evidence="9">10710_t:CDS:1</fullName>
    </submittedName>
</protein>
<name>A0A9N8VM85_9GLOM</name>
<sequence length="646" mass="71835">MVQAPAPSSQLNQMPTTTMPHKHHSPIDKEHSSFSQSQIRYAQQHPLNSNYSSLPSDHCKQLQPQYQSLPPMESSKTPFPRRKSSMLEINSLLCDFASTSMNSPSADSQQEDESEIMDSEQFNSFMLRQNHVSSATPASSPPLSPGDNDIQHDGCTQCLHEVKYPIHHYCAADSEPYGRQQREPQPSARSSPPISLKQKVTLPSIKSFTTADDLRSDIHHEPNHGSAARDSCKPWSQMQRLEQLATITETYGQSYLQDTNSIRRLPSLPAPQMSGNVSPVQRSMTKLSPHMTAIHQQPSLRRSSYDISQSRYSPISPGPNAHYSSRRMPQQDQRRHSDSPSHSSTIEHAHDRYSNGIHHFHGPLRALPPTYQGYPQHSYPFHQHMYHQQHHAHSHMTHATFHHDHNSAVPIVPMVKAKRKRANANQLKVLNQVFQHTFFPSTEQRIQLGKQLGMSPRTVQIWFQNKRQSWRSKTRGPATASSLEDGNDENNGKSQKRRANAEAGNGNKLRRLSNASTGEDVEDCCDSDGRLSVPDSPAAEGCDRDIGDGNESVMSSDEGSVSSQSGSQVHSNSSQCSPHLSPYSSSSPDRLSEFSATSTIAQDLSMSDANAYNNNRLPSISAAFGSHHALPPTSGLGYSRAVNNEF</sequence>
<feature type="compositionally biased region" description="Polar residues" evidence="7">
    <location>
        <begin position="294"/>
        <end position="313"/>
    </location>
</feature>
<keyword evidence="2 5" id="KW-0238">DNA-binding</keyword>
<evidence type="ECO:0000259" key="8">
    <source>
        <dbReference type="PROSITE" id="PS50071"/>
    </source>
</evidence>
<dbReference type="EMBL" id="CAJVPI010000019">
    <property type="protein sequence ID" value="CAG8457654.1"/>
    <property type="molecule type" value="Genomic_DNA"/>
</dbReference>
<organism evidence="9 10">
    <name type="scientific">Paraglomus brasilianum</name>
    <dbReference type="NCBI Taxonomy" id="144538"/>
    <lineage>
        <taxon>Eukaryota</taxon>
        <taxon>Fungi</taxon>
        <taxon>Fungi incertae sedis</taxon>
        <taxon>Mucoromycota</taxon>
        <taxon>Glomeromycotina</taxon>
        <taxon>Glomeromycetes</taxon>
        <taxon>Paraglomerales</taxon>
        <taxon>Paraglomeraceae</taxon>
        <taxon>Paraglomus</taxon>
    </lineage>
</organism>
<dbReference type="PANTHER" id="PTHR24324:SF5">
    <property type="entry name" value="HEMATOPOIETICALLY-EXPRESSED HOMEOBOX PROTEIN HHEX"/>
    <property type="match status" value="1"/>
</dbReference>
<dbReference type="Proteomes" id="UP000789739">
    <property type="component" value="Unassembled WGS sequence"/>
</dbReference>
<feature type="region of interest" description="Disordered" evidence="7">
    <location>
        <begin position="465"/>
        <end position="591"/>
    </location>
</feature>
<dbReference type="InterPro" id="IPR001356">
    <property type="entry name" value="HD"/>
</dbReference>
<evidence type="ECO:0000313" key="9">
    <source>
        <dbReference type="EMBL" id="CAG8457654.1"/>
    </source>
</evidence>